<name>A0ABR6Z5U0_9BURK</name>
<dbReference type="Gene3D" id="3.90.550.10">
    <property type="entry name" value="Spore Coat Polysaccharide Biosynthesis Protein SpsA, Chain A"/>
    <property type="match status" value="1"/>
</dbReference>
<keyword evidence="2" id="KW-1185">Reference proteome</keyword>
<dbReference type="Proteomes" id="UP000646911">
    <property type="component" value="Unassembled WGS sequence"/>
</dbReference>
<sequence length="264" mass="30911">MADQAAQWTVTLTVTDRPHYLRQTLEHLRQVRGIEQWHLFIGLEPGCPECAQLCEAIDFMPRTILSNPQQLGIRGNPFYTMQYAFDLGSQVNIYLEDDIVLSPDVAELALWYQQTIETDQLFDVRIMLLNLFVTSIRTEPVADLGISQFFSPWGMVINAFQWKNFIEPAWWNDEHRYPHQYDWTLSLSEVMNLQDKLFVLAPLVSRSTNIGREGGLHSHPERFDLLMNGLQHHQGEQKIDYKINNKAQIHWRRLDYAQMTAYDE</sequence>
<gene>
    <name evidence="1" type="ORF">H8L47_02975</name>
</gene>
<organism evidence="1 2">
    <name type="scientific">Undibacterium umbellatum</name>
    <dbReference type="NCBI Taxonomy" id="2762300"/>
    <lineage>
        <taxon>Bacteria</taxon>
        <taxon>Pseudomonadati</taxon>
        <taxon>Pseudomonadota</taxon>
        <taxon>Betaproteobacteria</taxon>
        <taxon>Burkholderiales</taxon>
        <taxon>Oxalobacteraceae</taxon>
        <taxon>Undibacterium</taxon>
    </lineage>
</organism>
<accession>A0ABR6Z5U0</accession>
<dbReference type="PANTHER" id="PTHR12871:SF4">
    <property type="entry name" value="ALPHA-1,6-MANNOSYL-GLYCOPROTEIN 2-BETA-N-ACETYLGLUCOSAMINYLTRANSFERASE"/>
    <property type="match status" value="1"/>
</dbReference>
<dbReference type="PANTHER" id="PTHR12871">
    <property type="entry name" value="BETA-1,2-N-ACETYLGLUCOSAMINYLTRANSFERASE II"/>
    <property type="match status" value="1"/>
</dbReference>
<evidence type="ECO:0000313" key="2">
    <source>
        <dbReference type="Proteomes" id="UP000646911"/>
    </source>
</evidence>
<dbReference type="EMBL" id="JACOFX010000001">
    <property type="protein sequence ID" value="MBC3906527.1"/>
    <property type="molecule type" value="Genomic_DNA"/>
</dbReference>
<protein>
    <submittedName>
        <fullName evidence="1">Uncharacterized protein</fullName>
    </submittedName>
</protein>
<dbReference type="InterPro" id="IPR029044">
    <property type="entry name" value="Nucleotide-diphossugar_trans"/>
</dbReference>
<dbReference type="InterPro" id="IPR007754">
    <property type="entry name" value="GlcNAc_II"/>
</dbReference>
<comment type="caution">
    <text evidence="1">The sequence shown here is derived from an EMBL/GenBank/DDBJ whole genome shotgun (WGS) entry which is preliminary data.</text>
</comment>
<dbReference type="SUPFAM" id="SSF53448">
    <property type="entry name" value="Nucleotide-diphospho-sugar transferases"/>
    <property type="match status" value="1"/>
</dbReference>
<evidence type="ECO:0000313" key="1">
    <source>
        <dbReference type="EMBL" id="MBC3906527.1"/>
    </source>
</evidence>
<proteinExistence type="predicted"/>
<reference evidence="1 2" key="1">
    <citation type="submission" date="2020-08" db="EMBL/GenBank/DDBJ databases">
        <title>Novel species isolated from subtropical streams in China.</title>
        <authorList>
            <person name="Lu H."/>
        </authorList>
    </citation>
    <scope>NUCLEOTIDE SEQUENCE [LARGE SCALE GENOMIC DNA]</scope>
    <source>
        <strain evidence="1 2">NL8W</strain>
    </source>
</reference>
<dbReference type="RefSeq" id="WP_186951733.1">
    <property type="nucleotide sequence ID" value="NZ_JACOFX010000001.1"/>
</dbReference>